<dbReference type="NCBIfam" id="TIGR01782">
    <property type="entry name" value="TonB-Xanth-Caul"/>
    <property type="match status" value="1"/>
</dbReference>
<dbReference type="InterPro" id="IPR012910">
    <property type="entry name" value="Plug_dom"/>
</dbReference>
<dbReference type="Pfam" id="PF07715">
    <property type="entry name" value="Plug"/>
    <property type="match status" value="1"/>
</dbReference>
<dbReference type="InterPro" id="IPR037066">
    <property type="entry name" value="Plug_dom_sf"/>
</dbReference>
<proteinExistence type="inferred from homology"/>
<dbReference type="PANTHER" id="PTHR40980:SF3">
    <property type="entry name" value="TONB-DEPENDENT RECEPTOR-LIKE BETA-BARREL DOMAIN-CONTAINING PROTEIN"/>
    <property type="match status" value="1"/>
</dbReference>
<evidence type="ECO:0000256" key="1">
    <source>
        <dbReference type="ARBA" id="ARBA00004442"/>
    </source>
</evidence>
<dbReference type="Gene3D" id="2.40.170.20">
    <property type="entry name" value="TonB-dependent receptor, beta-barrel domain"/>
    <property type="match status" value="1"/>
</dbReference>
<comment type="subcellular location">
    <subcellularLocation>
        <location evidence="1 4">Cell outer membrane</location>
    </subcellularLocation>
</comment>
<comment type="similarity">
    <text evidence="4">Belongs to the TonB-dependent receptor family.</text>
</comment>
<name>A0ABT3SPT7_9GAMM</name>
<feature type="domain" description="TonB-dependent receptor-like beta-barrel" evidence="5">
    <location>
        <begin position="447"/>
        <end position="778"/>
    </location>
</feature>
<evidence type="ECO:0000313" key="7">
    <source>
        <dbReference type="EMBL" id="MCX2972007.1"/>
    </source>
</evidence>
<evidence type="ECO:0000259" key="5">
    <source>
        <dbReference type="Pfam" id="PF00593"/>
    </source>
</evidence>
<evidence type="ECO:0000259" key="6">
    <source>
        <dbReference type="Pfam" id="PF07715"/>
    </source>
</evidence>
<dbReference type="InterPro" id="IPR000531">
    <property type="entry name" value="Beta-barrel_TonB"/>
</dbReference>
<organism evidence="7 8">
    <name type="scientific">Candidatus Seongchinamella marina</name>
    <dbReference type="NCBI Taxonomy" id="2518990"/>
    <lineage>
        <taxon>Bacteria</taxon>
        <taxon>Pseudomonadati</taxon>
        <taxon>Pseudomonadota</taxon>
        <taxon>Gammaproteobacteria</taxon>
        <taxon>Cellvibrionales</taxon>
        <taxon>Halieaceae</taxon>
        <taxon>Seongchinamella</taxon>
    </lineage>
</organism>
<evidence type="ECO:0000256" key="2">
    <source>
        <dbReference type="ARBA" id="ARBA00023136"/>
    </source>
</evidence>
<dbReference type="InterPro" id="IPR036942">
    <property type="entry name" value="Beta-barrel_TonB_sf"/>
</dbReference>
<comment type="caution">
    <text evidence="7">The sequence shown here is derived from an EMBL/GenBank/DDBJ whole genome shotgun (WGS) entry which is preliminary data.</text>
</comment>
<keyword evidence="4" id="KW-0798">TonB box</keyword>
<dbReference type="EMBL" id="SHNP01000001">
    <property type="protein sequence ID" value="MCX2972007.1"/>
    <property type="molecule type" value="Genomic_DNA"/>
</dbReference>
<dbReference type="PANTHER" id="PTHR40980">
    <property type="entry name" value="PLUG DOMAIN-CONTAINING PROTEIN"/>
    <property type="match status" value="1"/>
</dbReference>
<keyword evidence="2 4" id="KW-0472">Membrane</keyword>
<accession>A0ABT3SPT7</accession>
<evidence type="ECO:0000256" key="3">
    <source>
        <dbReference type="ARBA" id="ARBA00023237"/>
    </source>
</evidence>
<feature type="domain" description="TonB-dependent receptor plug" evidence="6">
    <location>
        <begin position="85"/>
        <end position="188"/>
    </location>
</feature>
<dbReference type="InterPro" id="IPR010104">
    <property type="entry name" value="TonB_rcpt_bac"/>
</dbReference>
<reference evidence="7" key="1">
    <citation type="submission" date="2019-02" db="EMBL/GenBank/DDBJ databases">
        <authorList>
            <person name="Li S.-H."/>
        </authorList>
    </citation>
    <scope>NUCLEOTIDE SEQUENCE</scope>
    <source>
        <strain evidence="7">IMCC8485</strain>
    </source>
</reference>
<gene>
    <name evidence="7" type="ORF">EYC87_00220</name>
</gene>
<dbReference type="Gene3D" id="2.170.130.10">
    <property type="entry name" value="TonB-dependent receptor, plug domain"/>
    <property type="match status" value="1"/>
</dbReference>
<evidence type="ECO:0000256" key="4">
    <source>
        <dbReference type="RuleBase" id="RU003357"/>
    </source>
</evidence>
<dbReference type="Proteomes" id="UP001143307">
    <property type="component" value="Unassembled WGS sequence"/>
</dbReference>
<dbReference type="Pfam" id="PF00593">
    <property type="entry name" value="TonB_dep_Rec_b-barrel"/>
    <property type="match status" value="1"/>
</dbReference>
<keyword evidence="3" id="KW-0998">Cell outer membrane</keyword>
<sequence>MRCSAQSSLIKFDHEEAPFMRANSFVKQRMACAVSLALGTAASLPLYAQEPEQAQAQAPSEPQPVMEEVIVTGIRQSLAAAVDTKRDSFGVVDAITAEDIGKFPDTNLAESLQRITGVSIDRQRGEGSKVTVRGFGSDFNLITLNGRQMPTHGGTGRGFDFADIASESVSSVEVYKTSRASIATGGIGATINIKTPRPLERPGLVASLGVKAVHDTSTVEGDDYTPEVSGIWSQTFLDDTVGVSISGSYQERHSGQAGGSNTAWFEKDGSAIPDNGLQTNRPNDTDLVALPQQMIYRVEEWERERINGQITLQWSPVEAVTATLDYNYAELELDHRFNDMSIWFSPTGQSGTWSDGPIVSPLVYTEFDDQVDLPMGGGVDASKNERESLGFNLVWDVTDRLTLALDYHDSTAERSPNSRFGSNAVITIASYERRGASTDYSTEIPVTTIDVNDPLSPDDMQITGSVFGNSWAEMDIEQTQFGGNFEFTERTNIDFGVSLTDLDNFEAGSNVQRNSWGQNQASAYGTVADLVVPASLKGVFDELGGGSSIDNNFFLFDMKAVAQRAELLQNLPENDSWHLATALAGGDCGTGFCADSDAGFGNRLNEETMSAFVQVNHMGNVFDRAFNVRFGLRYEETDVTASAESTNYTRIDWASTNEFSAIPSTTLIPSSLEDSYDVTLPSLDFDIELTDNIKVRASYSETIARAGFGDLKGNLSIGEVLRVVGGEHTADGTVGNPGLQPHESENWDFSAEWYYGDLSYVSIGYFEKSVKNFVTDAEQFDVVLFPELAHPALGPLYDQATAALGLTASNADIRDYIFTNNSGADGVNVATQTISGVPGRDDPAYFDVDTKINSEREADIDGWEIAWQQDFAETGFGFIANATFVDGNATFDNSSNDPQFALPGLSDTRNFIGYYDKYGIQVRVAYNWRDDFFTGGVSQPSYTAEYEQWDANASYAVTDAFTVFVEGINITDETTRAYARSERQLNSATQSGPRYTVGFRYTY</sequence>
<dbReference type="SUPFAM" id="SSF56935">
    <property type="entry name" value="Porins"/>
    <property type="match status" value="1"/>
</dbReference>
<evidence type="ECO:0000313" key="8">
    <source>
        <dbReference type="Proteomes" id="UP001143307"/>
    </source>
</evidence>
<protein>
    <submittedName>
        <fullName evidence="7">TonB-dependent receptor</fullName>
    </submittedName>
</protein>
<keyword evidence="7" id="KW-0675">Receptor</keyword>
<keyword evidence="8" id="KW-1185">Reference proteome</keyword>